<feature type="compositionally biased region" description="Polar residues" evidence="3">
    <location>
        <begin position="507"/>
        <end position="555"/>
    </location>
</feature>
<feature type="compositionally biased region" description="Acidic residues" evidence="3">
    <location>
        <begin position="435"/>
        <end position="456"/>
    </location>
</feature>
<dbReference type="InterPro" id="IPR008936">
    <property type="entry name" value="Rho_GTPase_activation_prot"/>
</dbReference>
<dbReference type="SMART" id="SM00324">
    <property type="entry name" value="RhoGAP"/>
    <property type="match status" value="1"/>
</dbReference>
<dbReference type="GO" id="GO:0005096">
    <property type="term" value="F:GTPase activator activity"/>
    <property type="evidence" value="ECO:0007669"/>
    <property type="project" value="UniProtKB-KW"/>
</dbReference>
<feature type="region of interest" description="Disordered" evidence="3">
    <location>
        <begin position="820"/>
        <end position="845"/>
    </location>
</feature>
<dbReference type="PROSITE" id="PS50003">
    <property type="entry name" value="PH_DOMAIN"/>
    <property type="match status" value="1"/>
</dbReference>
<dbReference type="PANTHER" id="PTHR46265">
    <property type="entry name" value="RHO GTPASE-ACTIVATING PROTEIN 7"/>
    <property type="match status" value="1"/>
</dbReference>
<dbReference type="Gene3D" id="2.30.29.30">
    <property type="entry name" value="Pleckstrin-homology domain (PH domain)/Phosphotyrosine-binding domain (PTB)"/>
    <property type="match status" value="1"/>
</dbReference>
<dbReference type="EMBL" id="OZ075123">
    <property type="protein sequence ID" value="CAL4913612.1"/>
    <property type="molecule type" value="Genomic_DNA"/>
</dbReference>
<organism evidence="6 7">
    <name type="scientific">Urochloa decumbens</name>
    <dbReference type="NCBI Taxonomy" id="240449"/>
    <lineage>
        <taxon>Eukaryota</taxon>
        <taxon>Viridiplantae</taxon>
        <taxon>Streptophyta</taxon>
        <taxon>Embryophyta</taxon>
        <taxon>Tracheophyta</taxon>
        <taxon>Spermatophyta</taxon>
        <taxon>Magnoliopsida</taxon>
        <taxon>Liliopsida</taxon>
        <taxon>Poales</taxon>
        <taxon>Poaceae</taxon>
        <taxon>PACMAD clade</taxon>
        <taxon>Panicoideae</taxon>
        <taxon>Panicodae</taxon>
        <taxon>Paniceae</taxon>
        <taxon>Melinidinae</taxon>
        <taxon>Urochloa</taxon>
    </lineage>
</organism>
<evidence type="ECO:0000259" key="4">
    <source>
        <dbReference type="PROSITE" id="PS50003"/>
    </source>
</evidence>
<dbReference type="Gene3D" id="1.10.555.10">
    <property type="entry name" value="Rho GTPase activation protein"/>
    <property type="match status" value="1"/>
</dbReference>
<evidence type="ECO:0000256" key="2">
    <source>
        <dbReference type="SAM" id="Coils"/>
    </source>
</evidence>
<name>A0ABC8WRK5_9POAL</name>
<evidence type="ECO:0000256" key="1">
    <source>
        <dbReference type="ARBA" id="ARBA00022468"/>
    </source>
</evidence>
<dbReference type="InterPro" id="IPR011993">
    <property type="entry name" value="PH-like_dom_sf"/>
</dbReference>
<dbReference type="SMART" id="SM00233">
    <property type="entry name" value="PH"/>
    <property type="match status" value="1"/>
</dbReference>
<protein>
    <recommendedName>
        <fullName evidence="8">Rho GTPase activation protein (RhoGAP) with PH domain</fullName>
    </recommendedName>
</protein>
<evidence type="ECO:0000256" key="3">
    <source>
        <dbReference type="SAM" id="MobiDB-lite"/>
    </source>
</evidence>
<feature type="region of interest" description="Disordered" evidence="3">
    <location>
        <begin position="486"/>
        <end position="576"/>
    </location>
</feature>
<evidence type="ECO:0000313" key="6">
    <source>
        <dbReference type="EMBL" id="CAL4913612.1"/>
    </source>
</evidence>
<feature type="coiled-coil region" evidence="2">
    <location>
        <begin position="671"/>
        <end position="698"/>
    </location>
</feature>
<dbReference type="CDD" id="cd00159">
    <property type="entry name" value="RhoGAP"/>
    <property type="match status" value="1"/>
</dbReference>
<dbReference type="Pfam" id="PF00169">
    <property type="entry name" value="PH"/>
    <property type="match status" value="1"/>
</dbReference>
<dbReference type="Pfam" id="PF14389">
    <property type="entry name" value="Lzipper-MIP1"/>
    <property type="match status" value="1"/>
</dbReference>
<dbReference type="SUPFAM" id="SSF50729">
    <property type="entry name" value="PH domain-like"/>
    <property type="match status" value="1"/>
</dbReference>
<dbReference type="InterPro" id="IPR025757">
    <property type="entry name" value="MIP1_Leuzipper"/>
</dbReference>
<dbReference type="PROSITE" id="PS50238">
    <property type="entry name" value="RHOGAP"/>
    <property type="match status" value="1"/>
</dbReference>
<dbReference type="SUPFAM" id="SSF48350">
    <property type="entry name" value="GTPase activation domain, GAP"/>
    <property type="match status" value="1"/>
</dbReference>
<dbReference type="InterPro" id="IPR001849">
    <property type="entry name" value="PH_domain"/>
</dbReference>
<dbReference type="PANTHER" id="PTHR46265:SF7">
    <property type="entry name" value="RHO GTPASE ACTIVATION PROTEIN (RHOGAP) WITH PH DOMAIN"/>
    <property type="match status" value="1"/>
</dbReference>
<keyword evidence="7" id="KW-1185">Reference proteome</keyword>
<evidence type="ECO:0000259" key="5">
    <source>
        <dbReference type="PROSITE" id="PS50238"/>
    </source>
</evidence>
<keyword evidence="1" id="KW-0343">GTPase activation</keyword>
<dbReference type="Proteomes" id="UP001497457">
    <property type="component" value="Chromosome 13rd"/>
</dbReference>
<dbReference type="InterPro" id="IPR000198">
    <property type="entry name" value="RhoGAP_dom"/>
</dbReference>
<proteinExistence type="predicted"/>
<sequence>MSASEIKPTENISQVKVCRCGAGESNFQTTSKSEAGENSPTTCPNCQVLKSGNLLLSSKGIGWTVWKKRWFILTRTSLVFFRSDPNVPLPRGSEPVVTLGGIDLNNTASMIVKEERKTITVVFPDGRDGRTFTLKAETTEDLNEWRSALENALAHAPNVVNTAGQHPIVSTDVTEPAEAVVEQSEDKSVIGRPAEFALVDADGTTAFLEKALKFIEDYGVKVEGILRQSADVEEVKRRVRDYEKGKDEFSPEEDAHVIGDCIKYILREMPSSPVPASCCTALVRAYRTDKTRRLDAMNRVIYEVFPEPNRQLLQSKIEVHETHCFPFRILKMMQIVGSHKAVNRMSSSALAACMAPLLLRPLLLGECDIDNDFSMAGDGSFQLLQAAAAANHAQAIVIIMLEEYDQIFDDIEDGSYSSDAYTESDIDKEYSTDNDIPEDDGSYGSGEDDVEEDLNDNTEHSSGSRGECDTKIKIGNADDQFTRVEHGVPTEENNQIYSPQKVDDTSQMKSNLPSQSQRSTDNIQKPNAHSSSSKAKFMEKTSSSTNESKRNSWGRTSARKDLSTEEADCFSDDDDEGHIVKLENNKSHLQSKITVEVKENAVLQASLERRKGALHERRVALEKEVENLRDQLQKERNLRASLESGLMNMRRGQVSLPSTIDSKTKADLEEVAAAEADIMNLKQKVSDLRGQLNNQAQLSSTSLCESCNNKRLLNADKIVEGEQNAALSTEISSSVKAPATAGSNSVPDMFWATNQMVQKMLASKDGQDGSLTARFKAMGKVQGSSTKTEESGVAPSSALAKLTTRLNFLKERRALLASEMQNLDLGRPQAQGPTAPPKGDTPAEK</sequence>
<feature type="domain" description="PH" evidence="4">
    <location>
        <begin position="47"/>
        <end position="154"/>
    </location>
</feature>
<gene>
    <name evidence="6" type="ORF">URODEC1_LOCUS16365</name>
</gene>
<evidence type="ECO:0008006" key="8">
    <source>
        <dbReference type="Google" id="ProtNLM"/>
    </source>
</evidence>
<feature type="domain" description="Rho-GAP" evidence="5">
    <location>
        <begin position="196"/>
        <end position="408"/>
    </location>
</feature>
<dbReference type="Pfam" id="PF00620">
    <property type="entry name" value="RhoGAP"/>
    <property type="match status" value="1"/>
</dbReference>
<feature type="compositionally biased region" description="Acidic residues" evidence="3">
    <location>
        <begin position="564"/>
        <end position="576"/>
    </location>
</feature>
<accession>A0ABC8WRK5</accession>
<keyword evidence="2" id="KW-0175">Coiled coil</keyword>
<feature type="coiled-coil region" evidence="2">
    <location>
        <begin position="604"/>
        <end position="645"/>
    </location>
</feature>
<feature type="region of interest" description="Disordered" evidence="3">
    <location>
        <begin position="423"/>
        <end position="474"/>
    </location>
</feature>
<dbReference type="AlphaFoldDB" id="A0ABC8WRK5"/>
<reference evidence="6" key="1">
    <citation type="submission" date="2024-10" db="EMBL/GenBank/DDBJ databases">
        <authorList>
            <person name="Ryan C."/>
        </authorList>
    </citation>
    <scope>NUCLEOTIDE SEQUENCE [LARGE SCALE GENOMIC DNA]</scope>
</reference>
<evidence type="ECO:0000313" key="7">
    <source>
        <dbReference type="Proteomes" id="UP001497457"/>
    </source>
</evidence>
<dbReference type="InterPro" id="IPR052799">
    <property type="entry name" value="Rho_GAP_Regulators"/>
</dbReference>